<feature type="domain" description="Phospholipase A2-like central" evidence="3">
    <location>
        <begin position="4"/>
        <end position="98"/>
    </location>
</feature>
<dbReference type="STRING" id="225164.V3ZVI9"/>
<name>V3ZVI9_LOTGI</name>
<dbReference type="KEGG" id="lgi:LOTGIDRAFT_117176"/>
<dbReference type="Proteomes" id="UP000030746">
    <property type="component" value="Unassembled WGS sequence"/>
</dbReference>
<dbReference type="OMA" id="RIFWVEG"/>
<dbReference type="GO" id="GO:0004623">
    <property type="term" value="F:phospholipase A2 activity"/>
    <property type="evidence" value="ECO:0007669"/>
    <property type="project" value="InterPro"/>
</dbReference>
<evidence type="ECO:0000259" key="3">
    <source>
        <dbReference type="Pfam" id="PF05826"/>
    </source>
</evidence>
<evidence type="ECO:0000256" key="1">
    <source>
        <dbReference type="ARBA" id="ARBA00004613"/>
    </source>
</evidence>
<dbReference type="AlphaFoldDB" id="V3ZVI9"/>
<dbReference type="GO" id="GO:0005576">
    <property type="term" value="C:extracellular region"/>
    <property type="evidence" value="ECO:0007669"/>
    <property type="project" value="UniProtKB-SubCell"/>
</dbReference>
<dbReference type="CTD" id="20231465"/>
<keyword evidence="5" id="KW-1185">Reference proteome</keyword>
<comment type="subcellular location">
    <subcellularLocation>
        <location evidence="1">Secreted</location>
    </subcellularLocation>
</comment>
<dbReference type="Gene3D" id="1.20.90.10">
    <property type="entry name" value="Phospholipase A2 domain"/>
    <property type="match status" value="1"/>
</dbReference>
<keyword evidence="2" id="KW-0964">Secreted</keyword>
<dbReference type="GO" id="GO:0006644">
    <property type="term" value="P:phospholipid metabolic process"/>
    <property type="evidence" value="ECO:0007669"/>
    <property type="project" value="InterPro"/>
</dbReference>
<dbReference type="InterPro" id="IPR033113">
    <property type="entry name" value="PLA2_histidine"/>
</dbReference>
<evidence type="ECO:0000256" key="2">
    <source>
        <dbReference type="ARBA" id="ARBA00022525"/>
    </source>
</evidence>
<dbReference type="GeneID" id="20231465"/>
<dbReference type="InterPro" id="IPR016090">
    <property type="entry name" value="PLA2-like_dom"/>
</dbReference>
<feature type="non-terminal residue" evidence="4">
    <location>
        <position position="1"/>
    </location>
</feature>
<dbReference type="GO" id="GO:0050482">
    <property type="term" value="P:arachidonate secretion"/>
    <property type="evidence" value="ECO:0007669"/>
    <property type="project" value="InterPro"/>
</dbReference>
<gene>
    <name evidence="4" type="ORF">LOTGIDRAFT_117176</name>
</gene>
<dbReference type="RefSeq" id="XP_009054028.1">
    <property type="nucleotide sequence ID" value="XM_009055780.1"/>
</dbReference>
<reference evidence="4 5" key="1">
    <citation type="journal article" date="2013" name="Nature">
        <title>Insights into bilaterian evolution from three spiralian genomes.</title>
        <authorList>
            <person name="Simakov O."/>
            <person name="Marletaz F."/>
            <person name="Cho S.J."/>
            <person name="Edsinger-Gonzales E."/>
            <person name="Havlak P."/>
            <person name="Hellsten U."/>
            <person name="Kuo D.H."/>
            <person name="Larsson T."/>
            <person name="Lv J."/>
            <person name="Arendt D."/>
            <person name="Savage R."/>
            <person name="Osoegawa K."/>
            <person name="de Jong P."/>
            <person name="Grimwood J."/>
            <person name="Chapman J.A."/>
            <person name="Shapiro H."/>
            <person name="Aerts A."/>
            <person name="Otillar R.P."/>
            <person name="Terry A.Y."/>
            <person name="Boore J.L."/>
            <person name="Grigoriev I.V."/>
            <person name="Lindberg D.R."/>
            <person name="Seaver E.C."/>
            <person name="Weisblat D.A."/>
            <person name="Putnam N.H."/>
            <person name="Rokhsar D.S."/>
        </authorList>
    </citation>
    <scope>NUCLEOTIDE SEQUENCE [LARGE SCALE GENOMIC DNA]</scope>
</reference>
<organism evidence="4 5">
    <name type="scientific">Lottia gigantea</name>
    <name type="common">Giant owl limpet</name>
    <dbReference type="NCBI Taxonomy" id="225164"/>
    <lineage>
        <taxon>Eukaryota</taxon>
        <taxon>Metazoa</taxon>
        <taxon>Spiralia</taxon>
        <taxon>Lophotrochozoa</taxon>
        <taxon>Mollusca</taxon>
        <taxon>Gastropoda</taxon>
        <taxon>Patellogastropoda</taxon>
        <taxon>Lottioidea</taxon>
        <taxon>Lottiidae</taxon>
        <taxon>Lottia</taxon>
    </lineage>
</organism>
<proteinExistence type="predicted"/>
<dbReference type="EMBL" id="KB201656">
    <property type="protein sequence ID" value="ESO95528.1"/>
    <property type="molecule type" value="Genomic_DNA"/>
</dbReference>
<dbReference type="Pfam" id="PF05826">
    <property type="entry name" value="Phospholip_A2_2"/>
    <property type="match status" value="1"/>
</dbReference>
<evidence type="ECO:0000313" key="4">
    <source>
        <dbReference type="EMBL" id="ESO95528.1"/>
    </source>
</evidence>
<dbReference type="PANTHER" id="PTHR12253">
    <property type="entry name" value="RH14732P"/>
    <property type="match status" value="1"/>
</dbReference>
<dbReference type="SUPFAM" id="SSF48619">
    <property type="entry name" value="Phospholipase A2, PLA2"/>
    <property type="match status" value="1"/>
</dbReference>
<evidence type="ECO:0000313" key="5">
    <source>
        <dbReference type="Proteomes" id="UP000030746"/>
    </source>
</evidence>
<dbReference type="OrthoDB" id="6075074at2759"/>
<dbReference type="PROSITE" id="PS00118">
    <property type="entry name" value="PA2_HIS"/>
    <property type="match status" value="1"/>
</dbReference>
<dbReference type="InterPro" id="IPR036444">
    <property type="entry name" value="PLipase_A2_dom_sf"/>
</dbReference>
<dbReference type="HOGENOM" id="CLU_118255_2_0_1"/>
<sequence length="108" mass="11901">YLNSGTKWCGTGNSAANFDDLGEQVETDKCCRSHDTCAGPTIAPFATAYGLTNYAIWYKKICTCDDSFHACLKNVQNETADSVGSMFFNLLGIECIHQTSKKICVDRR</sequence>
<protein>
    <recommendedName>
        <fullName evidence="3">Phospholipase A2-like central domain-containing protein</fullName>
    </recommendedName>
</protein>
<accession>V3ZVI9</accession>